<dbReference type="Pfam" id="PF00583">
    <property type="entry name" value="Acetyltransf_1"/>
    <property type="match status" value="1"/>
</dbReference>
<comment type="caution">
    <text evidence="2">The sequence shown here is derived from an EMBL/GenBank/DDBJ whole genome shotgun (WGS) entry which is preliminary data.</text>
</comment>
<dbReference type="CDD" id="cd04301">
    <property type="entry name" value="NAT_SF"/>
    <property type="match status" value="1"/>
</dbReference>
<dbReference type="SUPFAM" id="SSF55729">
    <property type="entry name" value="Acyl-CoA N-acyltransferases (Nat)"/>
    <property type="match status" value="1"/>
</dbReference>
<dbReference type="Gene3D" id="3.40.630.30">
    <property type="match status" value="1"/>
</dbReference>
<evidence type="ECO:0000313" key="3">
    <source>
        <dbReference type="Proteomes" id="UP000295131"/>
    </source>
</evidence>
<dbReference type="InterPro" id="IPR000182">
    <property type="entry name" value="GNAT_dom"/>
</dbReference>
<reference evidence="2 3" key="1">
    <citation type="journal article" date="2013" name="Int. J. Syst. Evol. Microbiol.">
        <title>Hoeflea suaedae sp. nov., an endophytic bacterium isolated from the root of the halophyte Suaeda maritima.</title>
        <authorList>
            <person name="Chung E.J."/>
            <person name="Park J.A."/>
            <person name="Pramanik P."/>
            <person name="Bibi F."/>
            <person name="Jeon C.O."/>
            <person name="Chung Y.R."/>
        </authorList>
    </citation>
    <scope>NUCLEOTIDE SEQUENCE [LARGE SCALE GENOMIC DNA]</scope>
    <source>
        <strain evidence="2 3">YC6898</strain>
    </source>
</reference>
<dbReference type="AlphaFoldDB" id="A0A4R5PJZ6"/>
<name>A0A4R5PJZ6_9HYPH</name>
<keyword evidence="3" id="KW-1185">Reference proteome</keyword>
<dbReference type="PROSITE" id="PS51186">
    <property type="entry name" value="GNAT"/>
    <property type="match status" value="1"/>
</dbReference>
<evidence type="ECO:0000313" key="2">
    <source>
        <dbReference type="EMBL" id="TDH35936.1"/>
    </source>
</evidence>
<gene>
    <name evidence="2" type="ORF">E2A64_11535</name>
</gene>
<proteinExistence type="predicted"/>
<dbReference type="EMBL" id="SMSI01000002">
    <property type="protein sequence ID" value="TDH35936.1"/>
    <property type="molecule type" value="Genomic_DNA"/>
</dbReference>
<feature type="domain" description="N-acetyltransferase" evidence="1">
    <location>
        <begin position="38"/>
        <end position="215"/>
    </location>
</feature>
<protein>
    <submittedName>
        <fullName evidence="2">GNAT family N-acetyltransferase</fullName>
    </submittedName>
</protein>
<keyword evidence="2" id="KW-0808">Transferase</keyword>
<evidence type="ECO:0000259" key="1">
    <source>
        <dbReference type="PROSITE" id="PS51186"/>
    </source>
</evidence>
<dbReference type="InterPro" id="IPR016181">
    <property type="entry name" value="Acyl_CoA_acyltransferase"/>
</dbReference>
<organism evidence="2 3">
    <name type="scientific">Pseudohoeflea suaedae</name>
    <dbReference type="NCBI Taxonomy" id="877384"/>
    <lineage>
        <taxon>Bacteria</taxon>
        <taxon>Pseudomonadati</taxon>
        <taxon>Pseudomonadota</taxon>
        <taxon>Alphaproteobacteria</taxon>
        <taxon>Hyphomicrobiales</taxon>
        <taxon>Rhizobiaceae</taxon>
        <taxon>Pseudohoeflea</taxon>
    </lineage>
</organism>
<dbReference type="Proteomes" id="UP000295131">
    <property type="component" value="Unassembled WGS sequence"/>
</dbReference>
<sequence length="216" mass="23872">MHNNCRHLNSGRKAGEDDMVFKVLQLPWHVAAPSQPDLTIRRLEPRDRDTFVAHLHELTFDDFRDRFNGVVSDHWLIDYVEKSLAEAIVLGAFDGGHLVAVSELHCEGGTPDGFGESAFSVASSFRRKGIGTLLITALLEAANENDVHTVIVETGPQNVAMRELARKFGASMHYEDSMSVGQIDVAHGLETAECSIAKFKPIVFQPARVEHLKLTA</sequence>
<accession>A0A4R5PJZ6</accession>
<dbReference type="GO" id="GO:0016747">
    <property type="term" value="F:acyltransferase activity, transferring groups other than amino-acyl groups"/>
    <property type="evidence" value="ECO:0007669"/>
    <property type="project" value="InterPro"/>
</dbReference>